<dbReference type="Pfam" id="PF00651">
    <property type="entry name" value="BTB"/>
    <property type="match status" value="1"/>
</dbReference>
<proteinExistence type="predicted"/>
<feature type="domain" description="BTB" evidence="1">
    <location>
        <begin position="60"/>
        <end position="130"/>
    </location>
</feature>
<dbReference type="InterPro" id="IPR000210">
    <property type="entry name" value="BTB/POZ_dom"/>
</dbReference>
<dbReference type="EMBL" id="WTXG01000011">
    <property type="protein sequence ID" value="KAI0302317.1"/>
    <property type="molecule type" value="Genomic_DNA"/>
</dbReference>
<accession>A0AAD4M5Q8</accession>
<sequence length="183" mass="21057">MFDSVAEAPGSRAANATELRVKTQSLPGVSVVVGNKMPSQSNQRTDDSFPQHDKYFFRDGNITFLVDGIIYCVHRYFFSRDSTYFSNRFALLGIYDHQALPTIVSLGDIERRDFDAFLSVLYPEDFEEYDLSYEQWRSVLHLSTHWGFTSLRKLALRSIKPPTSYDHSYLRAPIQSTTGYFLP</sequence>
<dbReference type="PROSITE" id="PS50097">
    <property type="entry name" value="BTB"/>
    <property type="match status" value="1"/>
</dbReference>
<evidence type="ECO:0000259" key="1">
    <source>
        <dbReference type="PROSITE" id="PS50097"/>
    </source>
</evidence>
<dbReference type="Gene3D" id="3.30.710.10">
    <property type="entry name" value="Potassium Channel Kv1.1, Chain A"/>
    <property type="match status" value="1"/>
</dbReference>
<dbReference type="InterPro" id="IPR011333">
    <property type="entry name" value="SKP1/BTB/POZ_sf"/>
</dbReference>
<dbReference type="AlphaFoldDB" id="A0AAD4M5Q8"/>
<evidence type="ECO:0000313" key="3">
    <source>
        <dbReference type="Proteomes" id="UP001203297"/>
    </source>
</evidence>
<organism evidence="2 3">
    <name type="scientific">Multifurca ochricompacta</name>
    <dbReference type="NCBI Taxonomy" id="376703"/>
    <lineage>
        <taxon>Eukaryota</taxon>
        <taxon>Fungi</taxon>
        <taxon>Dikarya</taxon>
        <taxon>Basidiomycota</taxon>
        <taxon>Agaricomycotina</taxon>
        <taxon>Agaricomycetes</taxon>
        <taxon>Russulales</taxon>
        <taxon>Russulaceae</taxon>
        <taxon>Multifurca</taxon>
    </lineage>
</organism>
<keyword evidence="3" id="KW-1185">Reference proteome</keyword>
<protein>
    <recommendedName>
        <fullName evidence="1">BTB domain-containing protein</fullName>
    </recommendedName>
</protein>
<dbReference type="Proteomes" id="UP001203297">
    <property type="component" value="Unassembled WGS sequence"/>
</dbReference>
<evidence type="ECO:0000313" key="2">
    <source>
        <dbReference type="EMBL" id="KAI0302317.1"/>
    </source>
</evidence>
<name>A0AAD4M5Q8_9AGAM</name>
<dbReference type="SUPFAM" id="SSF54695">
    <property type="entry name" value="POZ domain"/>
    <property type="match status" value="1"/>
</dbReference>
<gene>
    <name evidence="2" type="ORF">B0F90DRAFT_1816527</name>
</gene>
<reference evidence="2" key="1">
    <citation type="journal article" date="2022" name="New Phytol.">
        <title>Evolutionary transition to the ectomycorrhizal habit in the genomes of a hyperdiverse lineage of mushroom-forming fungi.</title>
        <authorList>
            <person name="Looney B."/>
            <person name="Miyauchi S."/>
            <person name="Morin E."/>
            <person name="Drula E."/>
            <person name="Courty P.E."/>
            <person name="Kohler A."/>
            <person name="Kuo A."/>
            <person name="LaButti K."/>
            <person name="Pangilinan J."/>
            <person name="Lipzen A."/>
            <person name="Riley R."/>
            <person name="Andreopoulos W."/>
            <person name="He G."/>
            <person name="Johnson J."/>
            <person name="Nolan M."/>
            <person name="Tritt A."/>
            <person name="Barry K.W."/>
            <person name="Grigoriev I.V."/>
            <person name="Nagy L.G."/>
            <person name="Hibbett D."/>
            <person name="Henrissat B."/>
            <person name="Matheny P.B."/>
            <person name="Labbe J."/>
            <person name="Martin F.M."/>
        </authorList>
    </citation>
    <scope>NUCLEOTIDE SEQUENCE</scope>
    <source>
        <strain evidence="2">BPL690</strain>
    </source>
</reference>
<comment type="caution">
    <text evidence="2">The sequence shown here is derived from an EMBL/GenBank/DDBJ whole genome shotgun (WGS) entry which is preliminary data.</text>
</comment>